<evidence type="ECO:0000313" key="2">
    <source>
        <dbReference type="Proteomes" id="UP001058860"/>
    </source>
</evidence>
<accession>A0ABY5PHU2</accession>
<reference evidence="2" key="1">
    <citation type="submission" date="2021-11" db="EMBL/GenBank/DDBJ databases">
        <title>Cultivation dependent microbiological survey of springs from the worlds oldest radium mine currently devoted to the extraction of radon-saturated water.</title>
        <authorList>
            <person name="Kapinusova G."/>
            <person name="Smrhova T."/>
            <person name="Strejcek M."/>
            <person name="Suman J."/>
            <person name="Jani K."/>
            <person name="Pajer P."/>
            <person name="Uhlik O."/>
        </authorList>
    </citation>
    <scope>NUCLEOTIDE SEQUENCE [LARGE SCALE GENOMIC DNA]</scope>
    <source>
        <strain evidence="2">J379</strain>
    </source>
</reference>
<evidence type="ECO:0000313" key="1">
    <source>
        <dbReference type="EMBL" id="UUY04211.1"/>
    </source>
</evidence>
<protein>
    <submittedName>
        <fullName evidence="1">Uncharacterized protein</fullName>
    </submittedName>
</protein>
<name>A0ABY5PHU2_9ACTN</name>
<sequence length="64" mass="7059">MSPVRAQPSRFGDLDDARRRYDPDVIDKICRSVFETDEAADRLVDAFAELPGGAGLADARHRVA</sequence>
<dbReference type="Proteomes" id="UP001058860">
    <property type="component" value="Chromosome"/>
</dbReference>
<proteinExistence type="predicted"/>
<dbReference type="RefSeq" id="WP_353864703.1">
    <property type="nucleotide sequence ID" value="NZ_CP088295.1"/>
</dbReference>
<gene>
    <name evidence="1" type="ORF">LRS13_01385</name>
</gene>
<dbReference type="EMBL" id="CP088295">
    <property type="protein sequence ID" value="UUY04211.1"/>
    <property type="molecule type" value="Genomic_DNA"/>
</dbReference>
<organism evidence="1 2">
    <name type="scientific">Svornostia abyssi</name>
    <dbReference type="NCBI Taxonomy" id="2898438"/>
    <lineage>
        <taxon>Bacteria</taxon>
        <taxon>Bacillati</taxon>
        <taxon>Actinomycetota</taxon>
        <taxon>Thermoleophilia</taxon>
        <taxon>Solirubrobacterales</taxon>
        <taxon>Baekduiaceae</taxon>
        <taxon>Svornostia</taxon>
    </lineage>
</organism>
<keyword evidence="2" id="KW-1185">Reference proteome</keyword>